<reference evidence="6" key="2">
    <citation type="submission" date="2021-04" db="EMBL/GenBank/DDBJ databases">
        <authorList>
            <person name="Podell S."/>
        </authorList>
    </citation>
    <scope>NUCLEOTIDE SEQUENCE</scope>
    <source>
        <strain evidence="6">Hildebrandi</strain>
    </source>
</reference>
<feature type="compositionally biased region" description="Basic and acidic residues" evidence="4">
    <location>
        <begin position="536"/>
        <end position="565"/>
    </location>
</feature>
<dbReference type="GO" id="GO:0005524">
    <property type="term" value="F:ATP binding"/>
    <property type="evidence" value="ECO:0007669"/>
    <property type="project" value="UniProtKB-KW"/>
</dbReference>
<keyword evidence="5" id="KW-0472">Membrane</keyword>
<dbReference type="OrthoDB" id="2401965at2759"/>
<organism evidence="6 7">
    <name type="scientific">Nitzschia inconspicua</name>
    <dbReference type="NCBI Taxonomy" id="303405"/>
    <lineage>
        <taxon>Eukaryota</taxon>
        <taxon>Sar</taxon>
        <taxon>Stramenopiles</taxon>
        <taxon>Ochrophyta</taxon>
        <taxon>Bacillariophyta</taxon>
        <taxon>Bacillariophyceae</taxon>
        <taxon>Bacillariophycidae</taxon>
        <taxon>Bacillariales</taxon>
        <taxon>Bacillariaceae</taxon>
        <taxon>Nitzschia</taxon>
    </lineage>
</organism>
<sequence length="685" mass="75519">MTHTSFISTTTLAKTIISSLVLLSCYLPLWAPISSVVAFHIIIVQHRNYGGSNSRNEKNVVTLSLSNSDNVDDVGIGVGIDLGTTNSAIAYLNENNEPQIIEIPNNGRTMPSVVAWNDANDSTSIAAEPVNHSSNEFFTKAIVGKEAFTWEQQNQESAYRHVKRILGTSAPFLSAETKQVVPHVVLSANADHDHDKGYHKHKGKQKKLKKTKTPKLERLIQAARDEPTMLYPLGRDKRRQPISPETVSSCILHKLLTVAREHTGRPITRAVIGVPAYFNDEQREATIRAAKACGLDKVKLLREPEAAALAYGVDKQTDEQEEMVLVFDLGGGTYDVSVLLVEKGLTEIVCTAGNAQLGGTNFDNKIAKHLQQQCGLSRPSDDVMDMLLRSAERVRIYLSNNKIAHLTLPVTEEGWLNMLDPSNVILPKNAPEVDVALTVNSTHVFTQLTRRDMERLCATEFQELLRPIREVAIMAGALLPGDARPGAAESALEMEAAFVNAEKFYADEDSDDQPVVSQDMEAMLQAAVTELNVKSAKKEQQKGRKKSRDVAKQERKFRAESRKVQETQPETVKVRGDGISGRPLSRVILVGGATRMPTIGRILSSLTGVVPQRTVDPDEAVALGCAVHVGVLDGKEELGVVLSPMQAALLRAVVEKERRQEMQLINRLEDDFDDDDEEFTEVEYL</sequence>
<dbReference type="EMBL" id="JAGRRH010000014">
    <property type="protein sequence ID" value="KAG7358170.1"/>
    <property type="molecule type" value="Genomic_DNA"/>
</dbReference>
<keyword evidence="5" id="KW-1133">Transmembrane helix</keyword>
<dbReference type="PROSITE" id="PS00297">
    <property type="entry name" value="HSP70_1"/>
    <property type="match status" value="1"/>
</dbReference>
<evidence type="ECO:0000256" key="1">
    <source>
        <dbReference type="ARBA" id="ARBA00022741"/>
    </source>
</evidence>
<name>A0A9K3LAL4_9STRA</name>
<proteinExistence type="inferred from homology"/>
<dbReference type="PROSITE" id="PS01036">
    <property type="entry name" value="HSP70_3"/>
    <property type="match status" value="1"/>
</dbReference>
<feature type="region of interest" description="Disordered" evidence="4">
    <location>
        <begin position="533"/>
        <end position="577"/>
    </location>
</feature>
<evidence type="ECO:0000313" key="6">
    <source>
        <dbReference type="EMBL" id="KAG7358170.1"/>
    </source>
</evidence>
<keyword evidence="1 3" id="KW-0547">Nucleotide-binding</keyword>
<evidence type="ECO:0000256" key="4">
    <source>
        <dbReference type="SAM" id="MobiDB-lite"/>
    </source>
</evidence>
<evidence type="ECO:0000256" key="2">
    <source>
        <dbReference type="ARBA" id="ARBA00022840"/>
    </source>
</evidence>
<dbReference type="AlphaFoldDB" id="A0A9K3LAL4"/>
<evidence type="ECO:0000256" key="3">
    <source>
        <dbReference type="RuleBase" id="RU003322"/>
    </source>
</evidence>
<dbReference type="GO" id="GO:0140662">
    <property type="term" value="F:ATP-dependent protein folding chaperone"/>
    <property type="evidence" value="ECO:0007669"/>
    <property type="project" value="InterPro"/>
</dbReference>
<feature type="transmembrane region" description="Helical" evidence="5">
    <location>
        <begin position="20"/>
        <end position="43"/>
    </location>
</feature>
<evidence type="ECO:0000313" key="7">
    <source>
        <dbReference type="Proteomes" id="UP000693970"/>
    </source>
</evidence>
<gene>
    <name evidence="6" type="ORF">IV203_014757</name>
</gene>
<dbReference type="PANTHER" id="PTHR19375">
    <property type="entry name" value="HEAT SHOCK PROTEIN 70KDA"/>
    <property type="match status" value="1"/>
</dbReference>
<feature type="compositionally biased region" description="Basic residues" evidence="4">
    <location>
        <begin position="197"/>
        <end position="212"/>
    </location>
</feature>
<dbReference type="Proteomes" id="UP000693970">
    <property type="component" value="Unassembled WGS sequence"/>
</dbReference>
<reference evidence="6" key="1">
    <citation type="journal article" date="2021" name="Sci. Rep.">
        <title>Diploid genomic architecture of Nitzschia inconspicua, an elite biomass production diatom.</title>
        <authorList>
            <person name="Oliver A."/>
            <person name="Podell S."/>
            <person name="Pinowska A."/>
            <person name="Traller J.C."/>
            <person name="Smith S.R."/>
            <person name="McClure R."/>
            <person name="Beliaev A."/>
            <person name="Bohutskyi P."/>
            <person name="Hill E.A."/>
            <person name="Rabines A."/>
            <person name="Zheng H."/>
            <person name="Allen L.Z."/>
            <person name="Kuo A."/>
            <person name="Grigoriev I.V."/>
            <person name="Allen A.E."/>
            <person name="Hazlebeck D."/>
            <person name="Allen E.E."/>
        </authorList>
    </citation>
    <scope>NUCLEOTIDE SEQUENCE</scope>
    <source>
        <strain evidence="6">Hildebrandi</strain>
    </source>
</reference>
<keyword evidence="5" id="KW-0812">Transmembrane</keyword>
<keyword evidence="7" id="KW-1185">Reference proteome</keyword>
<dbReference type="InterPro" id="IPR018181">
    <property type="entry name" value="Heat_shock_70_CS"/>
</dbReference>
<dbReference type="InterPro" id="IPR013126">
    <property type="entry name" value="Hsp_70_fam"/>
</dbReference>
<comment type="similarity">
    <text evidence="3">Belongs to the heat shock protein 70 family.</text>
</comment>
<accession>A0A9K3LAL4</accession>
<comment type="caution">
    <text evidence="6">The sequence shown here is derived from an EMBL/GenBank/DDBJ whole genome shotgun (WGS) entry which is preliminary data.</text>
</comment>
<keyword evidence="2 3" id="KW-0067">ATP-binding</keyword>
<protein>
    <submittedName>
        <fullName evidence="6">Chaperone protein DnaK</fullName>
    </submittedName>
</protein>
<dbReference type="PROSITE" id="PS00329">
    <property type="entry name" value="HSP70_2"/>
    <property type="match status" value="1"/>
</dbReference>
<dbReference type="Pfam" id="PF00012">
    <property type="entry name" value="HSP70"/>
    <property type="match status" value="3"/>
</dbReference>
<feature type="region of interest" description="Disordered" evidence="4">
    <location>
        <begin position="192"/>
        <end position="212"/>
    </location>
</feature>
<evidence type="ECO:0000256" key="5">
    <source>
        <dbReference type="SAM" id="Phobius"/>
    </source>
</evidence>